<dbReference type="Proteomes" id="UP000800041">
    <property type="component" value="Unassembled WGS sequence"/>
</dbReference>
<dbReference type="EMBL" id="ML977163">
    <property type="protein sequence ID" value="KAF1985255.1"/>
    <property type="molecule type" value="Genomic_DNA"/>
</dbReference>
<dbReference type="AlphaFoldDB" id="A0A6G1GWE8"/>
<accession>A0A6G1GWE8</accession>
<proteinExistence type="predicted"/>
<reference evidence="1" key="1">
    <citation type="journal article" date="2020" name="Stud. Mycol.">
        <title>101 Dothideomycetes genomes: a test case for predicting lifestyles and emergence of pathogens.</title>
        <authorList>
            <person name="Haridas S."/>
            <person name="Albert R."/>
            <person name="Binder M."/>
            <person name="Bloem J."/>
            <person name="Labutti K."/>
            <person name="Salamov A."/>
            <person name="Andreopoulos B."/>
            <person name="Baker S."/>
            <person name="Barry K."/>
            <person name="Bills G."/>
            <person name="Bluhm B."/>
            <person name="Cannon C."/>
            <person name="Castanera R."/>
            <person name="Culley D."/>
            <person name="Daum C."/>
            <person name="Ezra D."/>
            <person name="Gonzalez J."/>
            <person name="Henrissat B."/>
            <person name="Kuo A."/>
            <person name="Liang C."/>
            <person name="Lipzen A."/>
            <person name="Lutzoni F."/>
            <person name="Magnuson J."/>
            <person name="Mondo S."/>
            <person name="Nolan M."/>
            <person name="Ohm R."/>
            <person name="Pangilinan J."/>
            <person name="Park H.-J."/>
            <person name="Ramirez L."/>
            <person name="Alfaro M."/>
            <person name="Sun H."/>
            <person name="Tritt A."/>
            <person name="Yoshinaga Y."/>
            <person name="Zwiers L.-H."/>
            <person name="Turgeon B."/>
            <person name="Goodwin S."/>
            <person name="Spatafora J."/>
            <person name="Crous P."/>
            <person name="Grigoriev I."/>
        </authorList>
    </citation>
    <scope>NUCLEOTIDE SEQUENCE</scope>
    <source>
        <strain evidence="1">CBS 113979</strain>
    </source>
</reference>
<evidence type="ECO:0000313" key="2">
    <source>
        <dbReference type="Proteomes" id="UP000800041"/>
    </source>
</evidence>
<protein>
    <submittedName>
        <fullName evidence="1">Uncharacterized protein</fullName>
    </submittedName>
</protein>
<keyword evidence="2" id="KW-1185">Reference proteome</keyword>
<sequence>MPWLIDHNRTHCHRSITPLSFGYNHSPSAPCIPNRNRISPISAFSCNYLTIATVKSEHYSQSPTYGKASNNVKFRFGHLGLSIRHLAAVCPNLQTLNLEIGKSDAMTCKKGHIYGLTKAVGMAVATCDSLRIVMVMFESQGWNVTQITQKHPLKWIYVGEGADWTMNRRVKIGGKEKEDLQKGLGYWYKDSSCDNEENMWWYGLDFKDVKSCDRVEAGECFIAA</sequence>
<evidence type="ECO:0000313" key="1">
    <source>
        <dbReference type="EMBL" id="KAF1985255.1"/>
    </source>
</evidence>
<gene>
    <name evidence="1" type="ORF">K402DRAFT_113579</name>
</gene>
<organism evidence="1 2">
    <name type="scientific">Aulographum hederae CBS 113979</name>
    <dbReference type="NCBI Taxonomy" id="1176131"/>
    <lineage>
        <taxon>Eukaryota</taxon>
        <taxon>Fungi</taxon>
        <taxon>Dikarya</taxon>
        <taxon>Ascomycota</taxon>
        <taxon>Pezizomycotina</taxon>
        <taxon>Dothideomycetes</taxon>
        <taxon>Pleosporomycetidae</taxon>
        <taxon>Aulographales</taxon>
        <taxon>Aulographaceae</taxon>
    </lineage>
</organism>
<name>A0A6G1GWE8_9PEZI</name>